<evidence type="ECO:0000256" key="1">
    <source>
        <dbReference type="ARBA" id="ARBA00022737"/>
    </source>
</evidence>
<dbReference type="SUPFAM" id="SSF47473">
    <property type="entry name" value="EF-hand"/>
    <property type="match status" value="1"/>
</dbReference>
<sequence length="391" mass="41010">MSSTPNRLSAMGRQSPFQRQNSTRNSASPVSSPTKPASSLSPLKTNNPSANNLSTSSLSPEKTSPFVRRPSQMSSSEDRPTSPFARPSSSLSFAASPSRPTSMIVQSDDVFTARPSSVIHNKAFAPAEPLSPRPSHAPLRPSTASFDGARCSSEEPALASPFFSPPSPANLRPTAHRTVTSSTAATVRPSVIPAQPKLNPPKLKTMGGVGSGGAYNHVPQPLLHSMRESFEVLDSSNSGTVTSAAISDMLSQLGLDNTPAALRDFFPPNGPGQLNLARYLDILSAPLADLSQPEELRAAFEAFDVDDSGQIDVSVLRDALLHTAPQPGEDMIRLSEKEVDGILGEFAGRRAFGSKGLNAAKGKGDVFKYRDFMANVSGGGANAAGSDGLAV</sequence>
<dbReference type="InterPro" id="IPR011992">
    <property type="entry name" value="EF-hand-dom_pair"/>
</dbReference>
<dbReference type="PANTHER" id="PTHR23049">
    <property type="entry name" value="MYOSIN REGULATORY LIGHT CHAIN 2"/>
    <property type="match status" value="1"/>
</dbReference>
<evidence type="ECO:0000313" key="5">
    <source>
        <dbReference type="Proteomes" id="UP000215127"/>
    </source>
</evidence>
<dbReference type="EMBL" id="LT853692">
    <property type="protein sequence ID" value="SMQ45873.1"/>
    <property type="molecule type" value="Genomic_DNA"/>
</dbReference>
<dbReference type="SMART" id="SM00054">
    <property type="entry name" value="EFh"/>
    <property type="match status" value="2"/>
</dbReference>
<name>A0A1X7REP9_ZYMT9</name>
<dbReference type="GO" id="GO:0005509">
    <property type="term" value="F:calcium ion binding"/>
    <property type="evidence" value="ECO:0007669"/>
    <property type="project" value="InterPro"/>
</dbReference>
<dbReference type="STRING" id="1276538.A0A1X7REP9"/>
<organism evidence="4 5">
    <name type="scientific">Zymoseptoria tritici (strain ST99CH_3D7)</name>
    <dbReference type="NCBI Taxonomy" id="1276538"/>
    <lineage>
        <taxon>Eukaryota</taxon>
        <taxon>Fungi</taxon>
        <taxon>Dikarya</taxon>
        <taxon>Ascomycota</taxon>
        <taxon>Pezizomycotina</taxon>
        <taxon>Dothideomycetes</taxon>
        <taxon>Dothideomycetidae</taxon>
        <taxon>Mycosphaerellales</taxon>
        <taxon>Mycosphaerellaceae</taxon>
        <taxon>Zymoseptoria</taxon>
    </lineage>
</organism>
<proteinExistence type="predicted"/>
<dbReference type="Proteomes" id="UP000215127">
    <property type="component" value="Chromosome 1"/>
</dbReference>
<reference evidence="4 5" key="1">
    <citation type="submission" date="2016-06" db="EMBL/GenBank/DDBJ databases">
        <authorList>
            <person name="Kjaerup R.B."/>
            <person name="Dalgaard T.S."/>
            <person name="Juul-Madsen H.R."/>
        </authorList>
    </citation>
    <scope>NUCLEOTIDE SEQUENCE [LARGE SCALE GENOMIC DNA]</scope>
</reference>
<dbReference type="AlphaFoldDB" id="A0A1X7REP9"/>
<gene>
    <name evidence="4" type="ORF">ZT3D7_G1018</name>
</gene>
<evidence type="ECO:0000256" key="2">
    <source>
        <dbReference type="SAM" id="MobiDB-lite"/>
    </source>
</evidence>
<dbReference type="Gene3D" id="1.10.238.10">
    <property type="entry name" value="EF-hand"/>
    <property type="match status" value="1"/>
</dbReference>
<accession>A0A1X7REP9</accession>
<feature type="compositionally biased region" description="Polar residues" evidence="2">
    <location>
        <begin position="15"/>
        <end position="62"/>
    </location>
</feature>
<keyword evidence="5" id="KW-1185">Reference proteome</keyword>
<dbReference type="PROSITE" id="PS50222">
    <property type="entry name" value="EF_HAND_2"/>
    <property type="match status" value="1"/>
</dbReference>
<dbReference type="InterPro" id="IPR050403">
    <property type="entry name" value="Myosin_RLC"/>
</dbReference>
<feature type="region of interest" description="Disordered" evidence="2">
    <location>
        <begin position="125"/>
        <end position="177"/>
    </location>
</feature>
<feature type="domain" description="EF-hand" evidence="3">
    <location>
        <begin position="291"/>
        <end position="326"/>
    </location>
</feature>
<evidence type="ECO:0000259" key="3">
    <source>
        <dbReference type="PROSITE" id="PS50222"/>
    </source>
</evidence>
<feature type="compositionally biased region" description="Low complexity" evidence="2">
    <location>
        <begin position="82"/>
        <end position="100"/>
    </location>
</feature>
<protein>
    <recommendedName>
        <fullName evidence="3">EF-hand domain-containing protein</fullName>
    </recommendedName>
</protein>
<evidence type="ECO:0000313" key="4">
    <source>
        <dbReference type="EMBL" id="SMQ45873.1"/>
    </source>
</evidence>
<feature type="region of interest" description="Disordered" evidence="2">
    <location>
        <begin position="1"/>
        <end position="101"/>
    </location>
</feature>
<keyword evidence="1" id="KW-0677">Repeat</keyword>
<dbReference type="InterPro" id="IPR002048">
    <property type="entry name" value="EF_hand_dom"/>
</dbReference>